<proteinExistence type="predicted"/>
<evidence type="ECO:0000259" key="5">
    <source>
        <dbReference type="Pfam" id="PF18089"/>
    </source>
</evidence>
<evidence type="ECO:0000313" key="6">
    <source>
        <dbReference type="EMBL" id="OKP00036.1"/>
    </source>
</evidence>
<dbReference type="GO" id="GO:0046872">
    <property type="term" value="F:metal ion binding"/>
    <property type="evidence" value="ECO:0007669"/>
    <property type="project" value="UniProtKB-KW"/>
</dbReference>
<dbReference type="InterPro" id="IPR041526">
    <property type="entry name" value="DAPG_hydrolase"/>
</dbReference>
<keyword evidence="4" id="KW-0862">Zinc</keyword>
<keyword evidence="2" id="KW-0479">Metal-binding</keyword>
<dbReference type="OrthoDB" id="3335931at2759"/>
<protein>
    <submittedName>
        <fullName evidence="6">Phloretin hydrolase</fullName>
    </submittedName>
</protein>
<dbReference type="Pfam" id="PF18089">
    <property type="entry name" value="DAPG_hydrolase"/>
    <property type="match status" value="1"/>
</dbReference>
<keyword evidence="3 6" id="KW-0378">Hydrolase</keyword>
<evidence type="ECO:0000256" key="4">
    <source>
        <dbReference type="ARBA" id="ARBA00022833"/>
    </source>
</evidence>
<evidence type="ECO:0000256" key="3">
    <source>
        <dbReference type="ARBA" id="ARBA00022801"/>
    </source>
</evidence>
<evidence type="ECO:0000313" key="7">
    <source>
        <dbReference type="Proteomes" id="UP000186955"/>
    </source>
</evidence>
<dbReference type="AlphaFoldDB" id="A0A1Q5TII4"/>
<accession>A0A1Q5TII4</accession>
<organism evidence="6 7">
    <name type="scientific">Penicillium subrubescens</name>
    <dbReference type="NCBI Taxonomy" id="1316194"/>
    <lineage>
        <taxon>Eukaryota</taxon>
        <taxon>Fungi</taxon>
        <taxon>Dikarya</taxon>
        <taxon>Ascomycota</taxon>
        <taxon>Pezizomycotina</taxon>
        <taxon>Eurotiomycetes</taxon>
        <taxon>Eurotiomycetidae</taxon>
        <taxon>Eurotiales</taxon>
        <taxon>Aspergillaceae</taxon>
        <taxon>Penicillium</taxon>
    </lineage>
</organism>
<comment type="caution">
    <text evidence="6">The sequence shown here is derived from an EMBL/GenBank/DDBJ whole genome shotgun (WGS) entry which is preliminary data.</text>
</comment>
<evidence type="ECO:0000256" key="1">
    <source>
        <dbReference type="ARBA" id="ARBA00001947"/>
    </source>
</evidence>
<evidence type="ECO:0000256" key="2">
    <source>
        <dbReference type="ARBA" id="ARBA00022723"/>
    </source>
</evidence>
<reference evidence="6 7" key="1">
    <citation type="submission" date="2016-10" db="EMBL/GenBank/DDBJ databases">
        <title>Genome sequence of the ascomycete fungus Penicillium subrubescens.</title>
        <authorList>
            <person name="De Vries R.P."/>
            <person name="Peng M."/>
            <person name="Dilokpimol A."/>
            <person name="Hilden K."/>
            <person name="Makela M.R."/>
            <person name="Grigoriev I."/>
            <person name="Riley R."/>
            <person name="Granchi Z."/>
        </authorList>
    </citation>
    <scope>NUCLEOTIDE SEQUENCE [LARGE SCALE GENOMIC DNA]</scope>
    <source>
        <strain evidence="6 7">CBS 132785</strain>
    </source>
</reference>
<gene>
    <name evidence="6" type="ORF">PENSUB_8234</name>
</gene>
<sequence length="225" mass="25142">MNSPTPLPNGLPLTDAKHLISNPYLPLEAGISITPDGMHHIAASTYMPGSTGSMIDWWFGWIHKTPQYKLWHPRDHVFSDWEGPRDNNSTYIGGHHLVHEYIGGKLAKLKISFVDPGVYFGDTWKEDFKRAGYSTAVCGRVGNWDDESGEVVYGGHLVHLIKDEPDGVRMRSRFWLGDIPGLDAEQRRGAVDEGFALGLLRHATEEMAILASILPGMYEKFAVKE</sequence>
<dbReference type="Proteomes" id="UP000186955">
    <property type="component" value="Unassembled WGS sequence"/>
</dbReference>
<dbReference type="EMBL" id="MNBE01000653">
    <property type="protein sequence ID" value="OKP00036.1"/>
    <property type="molecule type" value="Genomic_DNA"/>
</dbReference>
<comment type="cofactor">
    <cofactor evidence="1">
        <name>Zn(2+)</name>
        <dbReference type="ChEBI" id="CHEBI:29105"/>
    </cofactor>
</comment>
<keyword evidence="7" id="KW-1185">Reference proteome</keyword>
<dbReference type="GO" id="GO:0016787">
    <property type="term" value="F:hydrolase activity"/>
    <property type="evidence" value="ECO:0007669"/>
    <property type="project" value="UniProtKB-KW"/>
</dbReference>
<feature type="domain" description="DAPG hydrolase PhiG" evidence="5">
    <location>
        <begin position="13"/>
        <end position="219"/>
    </location>
</feature>
<name>A0A1Q5TII4_9EURO</name>